<keyword evidence="2" id="KW-0547">Nucleotide-binding</keyword>
<dbReference type="GO" id="GO:0000160">
    <property type="term" value="P:phosphorelay signal transduction system"/>
    <property type="evidence" value="ECO:0007669"/>
    <property type="project" value="InterPro"/>
</dbReference>
<gene>
    <name evidence="7" type="ordered locus">Dole_1090</name>
</gene>
<dbReference type="GO" id="GO:0016887">
    <property type="term" value="F:ATP hydrolysis activity"/>
    <property type="evidence" value="ECO:0007669"/>
    <property type="project" value="TreeGrafter"/>
</dbReference>
<dbReference type="CDD" id="cd01129">
    <property type="entry name" value="PulE-GspE-like"/>
    <property type="match status" value="1"/>
</dbReference>
<comment type="similarity">
    <text evidence="1">Belongs to the GSP E family.</text>
</comment>
<evidence type="ECO:0000256" key="2">
    <source>
        <dbReference type="ARBA" id="ARBA00022741"/>
    </source>
</evidence>
<evidence type="ECO:0000256" key="5">
    <source>
        <dbReference type="SAM" id="MobiDB-lite"/>
    </source>
</evidence>
<feature type="domain" description="Response regulatory" evidence="6">
    <location>
        <begin position="726"/>
        <end position="840"/>
    </location>
</feature>
<dbReference type="InterPro" id="IPR003593">
    <property type="entry name" value="AAA+_ATPase"/>
</dbReference>
<evidence type="ECO:0000256" key="1">
    <source>
        <dbReference type="ARBA" id="ARBA00006611"/>
    </source>
</evidence>
<dbReference type="GO" id="GO:0005886">
    <property type="term" value="C:plasma membrane"/>
    <property type="evidence" value="ECO:0007669"/>
    <property type="project" value="TreeGrafter"/>
</dbReference>
<dbReference type="SUPFAM" id="SSF52540">
    <property type="entry name" value="P-loop containing nucleoside triphosphate hydrolases"/>
    <property type="match status" value="1"/>
</dbReference>
<feature type="modified residue" description="4-aspartylphosphate" evidence="4">
    <location>
        <position position="57"/>
    </location>
</feature>
<dbReference type="STRING" id="96561.Dole_1090"/>
<feature type="compositionally biased region" description="Low complexity" evidence="5">
    <location>
        <begin position="713"/>
        <end position="722"/>
    </location>
</feature>
<dbReference type="Gene3D" id="3.40.50.2300">
    <property type="match status" value="2"/>
</dbReference>
<dbReference type="SMART" id="SM00382">
    <property type="entry name" value="AAA"/>
    <property type="match status" value="1"/>
</dbReference>
<accession>A8ZX41</accession>
<dbReference type="InterPro" id="IPR027417">
    <property type="entry name" value="P-loop_NTPase"/>
</dbReference>
<dbReference type="InterPro" id="IPR011006">
    <property type="entry name" value="CheY-like_superfamily"/>
</dbReference>
<dbReference type="Pfam" id="PF00072">
    <property type="entry name" value="Response_reg"/>
    <property type="match status" value="2"/>
</dbReference>
<dbReference type="InterPro" id="IPR037257">
    <property type="entry name" value="T2SS_E_N_sf"/>
</dbReference>
<dbReference type="EMBL" id="CP000859">
    <property type="protein sequence ID" value="ABW66897.1"/>
    <property type="molecule type" value="Genomic_DNA"/>
</dbReference>
<feature type="compositionally biased region" description="Basic and acidic residues" evidence="5">
    <location>
        <begin position="701"/>
        <end position="712"/>
    </location>
</feature>
<dbReference type="PROSITE" id="PS50110">
    <property type="entry name" value="RESPONSE_REGULATORY"/>
    <property type="match status" value="2"/>
</dbReference>
<dbReference type="RefSeq" id="WP_012174515.1">
    <property type="nucleotide sequence ID" value="NC_009943.1"/>
</dbReference>
<evidence type="ECO:0000256" key="3">
    <source>
        <dbReference type="ARBA" id="ARBA00022840"/>
    </source>
</evidence>
<dbReference type="PANTHER" id="PTHR30258">
    <property type="entry name" value="TYPE II SECRETION SYSTEM PROTEIN GSPE-RELATED"/>
    <property type="match status" value="1"/>
</dbReference>
<dbReference type="eggNOG" id="COG2804">
    <property type="taxonomic scope" value="Bacteria"/>
</dbReference>
<dbReference type="OrthoDB" id="9805147at2"/>
<dbReference type="PANTHER" id="PTHR30258:SF2">
    <property type="entry name" value="COMG OPERON PROTEIN 1"/>
    <property type="match status" value="1"/>
</dbReference>
<feature type="region of interest" description="Disordered" evidence="5">
    <location>
        <begin position="701"/>
        <end position="722"/>
    </location>
</feature>
<dbReference type="GO" id="GO:0005524">
    <property type="term" value="F:ATP binding"/>
    <property type="evidence" value="ECO:0007669"/>
    <property type="project" value="UniProtKB-KW"/>
</dbReference>
<dbReference type="Pfam" id="PF00437">
    <property type="entry name" value="T2SSE"/>
    <property type="match status" value="1"/>
</dbReference>
<dbReference type="KEGG" id="dol:Dole_1090"/>
<name>A8ZX41_DESOH</name>
<dbReference type="Proteomes" id="UP000008561">
    <property type="component" value="Chromosome"/>
</dbReference>
<dbReference type="eggNOG" id="COG0745">
    <property type="taxonomic scope" value="Bacteria"/>
</dbReference>
<evidence type="ECO:0000256" key="4">
    <source>
        <dbReference type="PROSITE-ProRule" id="PRU00169"/>
    </source>
</evidence>
<dbReference type="InterPro" id="IPR001482">
    <property type="entry name" value="T2SS/T4SS_dom"/>
</dbReference>
<keyword evidence="8" id="KW-1185">Reference proteome</keyword>
<protein>
    <submittedName>
        <fullName evidence="7">Response regulator receiver protein</fullName>
    </submittedName>
</protein>
<dbReference type="AlphaFoldDB" id="A8ZX41"/>
<reference evidence="7 8" key="1">
    <citation type="submission" date="2007-10" db="EMBL/GenBank/DDBJ databases">
        <title>Complete sequence of Desulfococcus oleovorans Hxd3.</title>
        <authorList>
            <consortium name="US DOE Joint Genome Institute"/>
            <person name="Copeland A."/>
            <person name="Lucas S."/>
            <person name="Lapidus A."/>
            <person name="Barry K."/>
            <person name="Glavina del Rio T."/>
            <person name="Dalin E."/>
            <person name="Tice H."/>
            <person name="Pitluck S."/>
            <person name="Kiss H."/>
            <person name="Brettin T."/>
            <person name="Bruce D."/>
            <person name="Detter J.C."/>
            <person name="Han C."/>
            <person name="Schmutz J."/>
            <person name="Larimer F."/>
            <person name="Land M."/>
            <person name="Hauser L."/>
            <person name="Kyrpides N."/>
            <person name="Kim E."/>
            <person name="Wawrik B."/>
            <person name="Richardson P."/>
        </authorList>
    </citation>
    <scope>NUCLEOTIDE SEQUENCE [LARGE SCALE GENOMIC DNA]</scope>
    <source>
        <strain evidence="8">DSM 6200 / JCM 39069 / Hxd3</strain>
    </source>
</reference>
<dbReference type="CDD" id="cd17574">
    <property type="entry name" value="REC_OmpR"/>
    <property type="match status" value="1"/>
</dbReference>
<dbReference type="SUPFAM" id="SSF52172">
    <property type="entry name" value="CheY-like"/>
    <property type="match status" value="2"/>
</dbReference>
<feature type="domain" description="Response regulatory" evidence="6">
    <location>
        <begin position="9"/>
        <end position="124"/>
    </location>
</feature>
<sequence>MNEISAQPRIVYIDDDRNQLALVERFLSGPFEVITAENGEDGLRIISETPPDLVLLDINMPKMDGYEVCTRLQATPKTSFIPVVFLTAMEEEKDRARAFAAGASDFLVKPVKKDALLEKVRAQLATGAAWKDLQADNRQWHKKIESADFAGFKEHVAGQLNLAPDKKERLFETTAADIYTVFAEMGLVESTLSRLMSQYMGLPYTTRISPETIRLGAIPTAFCKANHVLPVMTESGEKGFILSNPFNLDLVDMLKKNFALEKTAAISIAEPSRIDLFFIEAPSQQKSSAVGGPQTPSPATAPKITVRNEADTDHPIVQITDTILNAAVAERASDIHIEPKETETTVRFRVDGDLRHAFTLKKATGMMIISRLKAQSGIDIAEKRKPQDGGFVANLGDRVFNFRLSTTSTPNGESLVMRLLEPYGAANSLSELGMMDGQVAAMVAAANRSSGTILIVGSTGSGKTTTIYSLLHAIDHKKRSIMSVEDPVEYRIPFLNQQQVNEKAGVTFDSLLKAAVRQDPDVLFMGEIRDGFSAKMAVDFASTGHLTITTLHTSNATTALFRLHRLGIDRGTMADTIIVIVAQKLLKKLCPHCKQTVPISPQEREMLAAFTDDVPSVVARSVGCPECRSTGYLGREGVYEVLEFDTQIAEMVRSNAPIAEIRSFAKRRGDLLIDTHAITKVKELLFTPKDIFEKVLAEETPVRERQKPRKPEPATADAGPPASAASVLLVEDDADTRMLITRFLETDGYTVTACADGIDALLCLGKQSFDLILSDIDMPNLDGFKLLEMINQKGVSVPVIFLTSRAGHEDETRGLELGAVDYIKKPVQKDLLRLRVKKTIQGRVSP</sequence>
<organism evidence="7 8">
    <name type="scientific">Desulfosudis oleivorans (strain DSM 6200 / JCM 39069 / Hxd3)</name>
    <name type="common">Desulfococcus oleovorans</name>
    <dbReference type="NCBI Taxonomy" id="96561"/>
    <lineage>
        <taxon>Bacteria</taxon>
        <taxon>Pseudomonadati</taxon>
        <taxon>Thermodesulfobacteriota</taxon>
        <taxon>Desulfobacteria</taxon>
        <taxon>Desulfobacterales</taxon>
        <taxon>Desulfosudaceae</taxon>
        <taxon>Desulfosudis</taxon>
    </lineage>
</organism>
<evidence type="ECO:0000313" key="7">
    <source>
        <dbReference type="EMBL" id="ABW66897.1"/>
    </source>
</evidence>
<dbReference type="Pfam" id="PF05157">
    <property type="entry name" value="MshEN"/>
    <property type="match status" value="1"/>
</dbReference>
<dbReference type="SUPFAM" id="SSF160246">
    <property type="entry name" value="EspE N-terminal domain-like"/>
    <property type="match status" value="1"/>
</dbReference>
<feature type="modified residue" description="4-aspartylphosphate" evidence="4">
    <location>
        <position position="775"/>
    </location>
</feature>
<dbReference type="Gene3D" id="3.30.450.90">
    <property type="match status" value="1"/>
</dbReference>
<keyword evidence="4" id="KW-0597">Phosphoprotein</keyword>
<evidence type="ECO:0000313" key="8">
    <source>
        <dbReference type="Proteomes" id="UP000008561"/>
    </source>
</evidence>
<dbReference type="InterPro" id="IPR007831">
    <property type="entry name" value="T2SS_GspE_N"/>
</dbReference>
<proteinExistence type="inferred from homology"/>
<dbReference type="HOGENOM" id="CLU_336730_0_0_7"/>
<evidence type="ECO:0000259" key="6">
    <source>
        <dbReference type="PROSITE" id="PS50110"/>
    </source>
</evidence>
<dbReference type="SMART" id="SM00448">
    <property type="entry name" value="REC"/>
    <property type="match status" value="2"/>
</dbReference>
<dbReference type="Gene3D" id="3.40.50.300">
    <property type="entry name" value="P-loop containing nucleotide triphosphate hydrolases"/>
    <property type="match status" value="1"/>
</dbReference>
<dbReference type="InterPro" id="IPR001789">
    <property type="entry name" value="Sig_transdc_resp-reg_receiver"/>
</dbReference>
<keyword evidence="3" id="KW-0067">ATP-binding</keyword>